<dbReference type="AlphaFoldDB" id="A0A5B7IW03"/>
<dbReference type="Proteomes" id="UP000324222">
    <property type="component" value="Unassembled WGS sequence"/>
</dbReference>
<proteinExistence type="predicted"/>
<dbReference type="OrthoDB" id="10263222at2759"/>
<evidence type="ECO:0000313" key="1">
    <source>
        <dbReference type="EMBL" id="MPC86493.1"/>
    </source>
</evidence>
<sequence>MKECDASGISEENWEGFLFLLRKYTKLTISFAKKKVPLYIKVKRALIRSLGSLYSLDAEECTKAIVSHVLLPDSHSDLARHHSGVDVCECGCFIDGRMLERVQPLLAFFCSTSEGLGLLLSCLVKRGQGK</sequence>
<dbReference type="EMBL" id="VSRR010071650">
    <property type="protein sequence ID" value="MPC86493.1"/>
    <property type="molecule type" value="Genomic_DNA"/>
</dbReference>
<reference evidence="1 2" key="1">
    <citation type="submission" date="2019-05" db="EMBL/GenBank/DDBJ databases">
        <title>Another draft genome of Portunus trituberculatus and its Hox gene families provides insights of decapod evolution.</title>
        <authorList>
            <person name="Jeong J.-H."/>
            <person name="Song I."/>
            <person name="Kim S."/>
            <person name="Choi T."/>
            <person name="Kim D."/>
            <person name="Ryu S."/>
            <person name="Kim W."/>
        </authorList>
    </citation>
    <scope>NUCLEOTIDE SEQUENCE [LARGE SCALE GENOMIC DNA]</scope>
    <source>
        <tissue evidence="1">Muscle</tissue>
    </source>
</reference>
<organism evidence="1 2">
    <name type="scientific">Portunus trituberculatus</name>
    <name type="common">Swimming crab</name>
    <name type="synonym">Neptunus trituberculatus</name>
    <dbReference type="NCBI Taxonomy" id="210409"/>
    <lineage>
        <taxon>Eukaryota</taxon>
        <taxon>Metazoa</taxon>
        <taxon>Ecdysozoa</taxon>
        <taxon>Arthropoda</taxon>
        <taxon>Crustacea</taxon>
        <taxon>Multicrustacea</taxon>
        <taxon>Malacostraca</taxon>
        <taxon>Eumalacostraca</taxon>
        <taxon>Eucarida</taxon>
        <taxon>Decapoda</taxon>
        <taxon>Pleocyemata</taxon>
        <taxon>Brachyura</taxon>
        <taxon>Eubrachyura</taxon>
        <taxon>Portunoidea</taxon>
        <taxon>Portunidae</taxon>
        <taxon>Portuninae</taxon>
        <taxon>Portunus</taxon>
    </lineage>
</organism>
<protein>
    <submittedName>
        <fullName evidence="1">Uncharacterized protein</fullName>
    </submittedName>
</protein>
<gene>
    <name evidence="1" type="ORF">E2C01_081323</name>
</gene>
<accession>A0A5B7IW03</accession>
<keyword evidence="2" id="KW-1185">Reference proteome</keyword>
<comment type="caution">
    <text evidence="1">The sequence shown here is derived from an EMBL/GenBank/DDBJ whole genome shotgun (WGS) entry which is preliminary data.</text>
</comment>
<evidence type="ECO:0000313" key="2">
    <source>
        <dbReference type="Proteomes" id="UP000324222"/>
    </source>
</evidence>
<name>A0A5B7IW03_PORTR</name>